<sequence length="74" mass="8378">MICLNMIQLLTLWKSNLLQSPIVNAWRPIVLEPHVAQIHVQAIILVMISTSPIIFLVLINALDFLLLAIVILMH</sequence>
<keyword evidence="1" id="KW-0812">Transmembrane</keyword>
<evidence type="ECO:0000256" key="1">
    <source>
        <dbReference type="SAM" id="Phobius"/>
    </source>
</evidence>
<dbReference type="HOGENOM" id="CLU_2691692_0_0_1"/>
<organism evidence="2">
    <name type="scientific">Oryza brachyantha</name>
    <name type="common">malo sina</name>
    <dbReference type="NCBI Taxonomy" id="4533"/>
    <lineage>
        <taxon>Eukaryota</taxon>
        <taxon>Viridiplantae</taxon>
        <taxon>Streptophyta</taxon>
        <taxon>Embryophyta</taxon>
        <taxon>Tracheophyta</taxon>
        <taxon>Spermatophyta</taxon>
        <taxon>Magnoliopsida</taxon>
        <taxon>Liliopsida</taxon>
        <taxon>Poales</taxon>
        <taxon>Poaceae</taxon>
        <taxon>BOP clade</taxon>
        <taxon>Oryzoideae</taxon>
        <taxon>Oryzeae</taxon>
        <taxon>Oryzinae</taxon>
        <taxon>Oryza</taxon>
    </lineage>
</organism>
<dbReference type="Gramene" id="OB04G25610.1">
    <property type="protein sequence ID" value="OB04G25610.1"/>
    <property type="gene ID" value="OB04G25610"/>
</dbReference>
<keyword evidence="3" id="KW-1185">Reference proteome</keyword>
<keyword evidence="1" id="KW-1133">Transmembrane helix</keyword>
<dbReference type="Proteomes" id="UP000006038">
    <property type="component" value="Chromosome 4"/>
</dbReference>
<dbReference type="OMA" id="IHVQAII"/>
<keyword evidence="1" id="KW-0472">Membrane</keyword>
<feature type="transmembrane region" description="Helical" evidence="1">
    <location>
        <begin position="41"/>
        <end position="72"/>
    </location>
</feature>
<dbReference type="AlphaFoldDB" id="J3LZI6"/>
<dbReference type="EnsemblPlants" id="OB04G25610.1">
    <property type="protein sequence ID" value="OB04G25610.1"/>
    <property type="gene ID" value="OB04G25610"/>
</dbReference>
<proteinExistence type="predicted"/>
<evidence type="ECO:0000313" key="3">
    <source>
        <dbReference type="Proteomes" id="UP000006038"/>
    </source>
</evidence>
<evidence type="ECO:0000313" key="2">
    <source>
        <dbReference type="EnsemblPlants" id="OB04G25610.1"/>
    </source>
</evidence>
<protein>
    <submittedName>
        <fullName evidence="2">Uncharacterized protein</fullName>
    </submittedName>
</protein>
<accession>J3LZI6</accession>
<name>J3LZI6_ORYBR</name>
<reference evidence="2" key="1">
    <citation type="journal article" date="2013" name="Nat. Commun.">
        <title>Whole-genome sequencing of Oryza brachyantha reveals mechanisms underlying Oryza genome evolution.</title>
        <authorList>
            <person name="Chen J."/>
            <person name="Huang Q."/>
            <person name="Gao D."/>
            <person name="Wang J."/>
            <person name="Lang Y."/>
            <person name="Liu T."/>
            <person name="Li B."/>
            <person name="Bai Z."/>
            <person name="Luis Goicoechea J."/>
            <person name="Liang C."/>
            <person name="Chen C."/>
            <person name="Zhang W."/>
            <person name="Sun S."/>
            <person name="Liao Y."/>
            <person name="Zhang X."/>
            <person name="Yang L."/>
            <person name="Song C."/>
            <person name="Wang M."/>
            <person name="Shi J."/>
            <person name="Liu G."/>
            <person name="Liu J."/>
            <person name="Zhou H."/>
            <person name="Zhou W."/>
            <person name="Yu Q."/>
            <person name="An N."/>
            <person name="Chen Y."/>
            <person name="Cai Q."/>
            <person name="Wang B."/>
            <person name="Liu B."/>
            <person name="Min J."/>
            <person name="Huang Y."/>
            <person name="Wu H."/>
            <person name="Li Z."/>
            <person name="Zhang Y."/>
            <person name="Yin Y."/>
            <person name="Song W."/>
            <person name="Jiang J."/>
            <person name="Jackson S.A."/>
            <person name="Wing R.A."/>
            <person name="Wang J."/>
            <person name="Chen M."/>
        </authorList>
    </citation>
    <scope>NUCLEOTIDE SEQUENCE [LARGE SCALE GENOMIC DNA]</scope>
    <source>
        <strain evidence="2">cv. IRGC 101232</strain>
    </source>
</reference>
<reference evidence="2" key="2">
    <citation type="submission" date="2013-04" db="UniProtKB">
        <authorList>
            <consortium name="EnsemblPlants"/>
        </authorList>
    </citation>
    <scope>IDENTIFICATION</scope>
</reference>